<dbReference type="EMBL" id="CAMXCT030003724">
    <property type="protein sequence ID" value="CAL4793232.1"/>
    <property type="molecule type" value="Genomic_DNA"/>
</dbReference>
<sequence>MRVGVHLLKRIPMDFEPSDSVAFVRSKIQRLFLEQLRKQGEDDLDEVDVTLLFQGEVLEDSQTLAEANVTANATLFVLSQSLAEIHGKHSGVFSVRKAFEDLAQSGLSGADAEAQALKNAPPFSLFCNIQELGELGAGWVLFFHFVRFLGILCVVLFALQLPSYFVFRSFPEEALESWRNHSHTKRDHPISWDYITAGNTGPHGSDACWCRARQGSAMMCENTAWVFDSILIHTYPQTEIVKGEKNLQIARDCENQPGGTLDYA</sequence>
<evidence type="ECO:0000259" key="2">
    <source>
        <dbReference type="PROSITE" id="PS50053"/>
    </source>
</evidence>
<evidence type="ECO:0000313" key="4">
    <source>
        <dbReference type="EMBL" id="CAL4793232.1"/>
    </source>
</evidence>
<evidence type="ECO:0000313" key="5">
    <source>
        <dbReference type="Proteomes" id="UP001152797"/>
    </source>
</evidence>
<keyword evidence="1" id="KW-1133">Transmembrane helix</keyword>
<gene>
    <name evidence="3" type="ORF">C1SCF055_LOCUS31605</name>
</gene>
<dbReference type="Gene3D" id="3.10.20.90">
    <property type="entry name" value="Phosphatidylinositol 3-kinase Catalytic Subunit, Chain A, domain 1"/>
    <property type="match status" value="1"/>
</dbReference>
<dbReference type="EMBL" id="CAMXCT020003724">
    <property type="protein sequence ID" value="CAL1159295.1"/>
    <property type="molecule type" value="Genomic_DNA"/>
</dbReference>
<dbReference type="EMBL" id="CAMXCT010003724">
    <property type="protein sequence ID" value="CAI4005920.1"/>
    <property type="molecule type" value="Genomic_DNA"/>
</dbReference>
<reference evidence="4 5" key="2">
    <citation type="submission" date="2024-05" db="EMBL/GenBank/DDBJ databases">
        <authorList>
            <person name="Chen Y."/>
            <person name="Shah S."/>
            <person name="Dougan E. K."/>
            <person name="Thang M."/>
            <person name="Chan C."/>
        </authorList>
    </citation>
    <scope>NUCLEOTIDE SEQUENCE [LARGE SCALE GENOMIC DNA]</scope>
</reference>
<protein>
    <submittedName>
        <fullName evidence="4">E3 ubiquitin-protein ligase HERC4</fullName>
    </submittedName>
</protein>
<dbReference type="AlphaFoldDB" id="A0A9P1G9I4"/>
<evidence type="ECO:0000313" key="3">
    <source>
        <dbReference type="EMBL" id="CAI4005920.1"/>
    </source>
</evidence>
<dbReference type="OrthoDB" id="10453691at2759"/>
<dbReference type="InterPro" id="IPR029071">
    <property type="entry name" value="Ubiquitin-like_domsf"/>
</dbReference>
<keyword evidence="5" id="KW-1185">Reference proteome</keyword>
<reference evidence="3" key="1">
    <citation type="submission" date="2022-10" db="EMBL/GenBank/DDBJ databases">
        <authorList>
            <person name="Chen Y."/>
            <person name="Dougan E. K."/>
            <person name="Chan C."/>
            <person name="Rhodes N."/>
            <person name="Thang M."/>
        </authorList>
    </citation>
    <scope>NUCLEOTIDE SEQUENCE</scope>
</reference>
<keyword evidence="1" id="KW-0812">Transmembrane</keyword>
<organism evidence="3">
    <name type="scientific">Cladocopium goreaui</name>
    <dbReference type="NCBI Taxonomy" id="2562237"/>
    <lineage>
        <taxon>Eukaryota</taxon>
        <taxon>Sar</taxon>
        <taxon>Alveolata</taxon>
        <taxon>Dinophyceae</taxon>
        <taxon>Suessiales</taxon>
        <taxon>Symbiodiniaceae</taxon>
        <taxon>Cladocopium</taxon>
    </lineage>
</organism>
<feature type="transmembrane region" description="Helical" evidence="1">
    <location>
        <begin position="137"/>
        <end position="159"/>
    </location>
</feature>
<dbReference type="Pfam" id="PF00240">
    <property type="entry name" value="ubiquitin"/>
    <property type="match status" value="1"/>
</dbReference>
<name>A0A9P1G9I4_9DINO</name>
<dbReference type="CDD" id="cd17039">
    <property type="entry name" value="Ubl_ubiquitin_like"/>
    <property type="match status" value="1"/>
</dbReference>
<accession>A0A9P1G9I4</accession>
<dbReference type="SUPFAM" id="SSF54236">
    <property type="entry name" value="Ubiquitin-like"/>
    <property type="match status" value="1"/>
</dbReference>
<dbReference type="InterPro" id="IPR000626">
    <property type="entry name" value="Ubiquitin-like_dom"/>
</dbReference>
<comment type="caution">
    <text evidence="3">The sequence shown here is derived from an EMBL/GenBank/DDBJ whole genome shotgun (WGS) entry which is preliminary data.</text>
</comment>
<feature type="domain" description="Ubiquitin-like" evidence="2">
    <location>
        <begin position="1"/>
        <end position="78"/>
    </location>
</feature>
<dbReference type="PROSITE" id="PS50053">
    <property type="entry name" value="UBIQUITIN_2"/>
    <property type="match status" value="1"/>
</dbReference>
<keyword evidence="1" id="KW-0472">Membrane</keyword>
<evidence type="ECO:0000256" key="1">
    <source>
        <dbReference type="SAM" id="Phobius"/>
    </source>
</evidence>
<proteinExistence type="predicted"/>
<dbReference type="Proteomes" id="UP001152797">
    <property type="component" value="Unassembled WGS sequence"/>
</dbReference>